<reference evidence="1" key="2">
    <citation type="submission" date="2015-06" db="UniProtKB">
        <authorList>
            <consortium name="EnsemblMetazoa"/>
        </authorList>
    </citation>
    <scope>IDENTIFICATION</scope>
</reference>
<dbReference type="Proteomes" id="UP000015104">
    <property type="component" value="Unassembled WGS sequence"/>
</dbReference>
<evidence type="ECO:0000313" key="1">
    <source>
        <dbReference type="EnsemblMetazoa" id="tetur13g03410.1"/>
    </source>
</evidence>
<protein>
    <submittedName>
        <fullName evidence="1">Uncharacterized protein</fullName>
    </submittedName>
</protein>
<dbReference type="AlphaFoldDB" id="T1KKE1"/>
<dbReference type="EnsemblMetazoa" id="tetur13g03410.1">
    <property type="protein sequence ID" value="tetur13g03410.1"/>
    <property type="gene ID" value="tetur13g03410"/>
</dbReference>
<accession>T1KKE1</accession>
<reference evidence="2" key="1">
    <citation type="submission" date="2011-08" db="EMBL/GenBank/DDBJ databases">
        <authorList>
            <person name="Rombauts S."/>
        </authorList>
    </citation>
    <scope>NUCLEOTIDE SEQUENCE</scope>
    <source>
        <strain evidence="2">London</strain>
    </source>
</reference>
<keyword evidence="2" id="KW-1185">Reference proteome</keyword>
<gene>
    <name evidence="1" type="primary">107364794</name>
</gene>
<evidence type="ECO:0000313" key="2">
    <source>
        <dbReference type="Proteomes" id="UP000015104"/>
    </source>
</evidence>
<proteinExistence type="predicted"/>
<dbReference type="EMBL" id="CAEY01000176">
    <property type="status" value="NOT_ANNOTATED_CDS"/>
    <property type="molecule type" value="Genomic_DNA"/>
</dbReference>
<name>T1KKE1_TETUR</name>
<organism evidence="1 2">
    <name type="scientific">Tetranychus urticae</name>
    <name type="common">Two-spotted spider mite</name>
    <dbReference type="NCBI Taxonomy" id="32264"/>
    <lineage>
        <taxon>Eukaryota</taxon>
        <taxon>Metazoa</taxon>
        <taxon>Ecdysozoa</taxon>
        <taxon>Arthropoda</taxon>
        <taxon>Chelicerata</taxon>
        <taxon>Arachnida</taxon>
        <taxon>Acari</taxon>
        <taxon>Acariformes</taxon>
        <taxon>Trombidiformes</taxon>
        <taxon>Prostigmata</taxon>
        <taxon>Eleutherengona</taxon>
        <taxon>Raphignathae</taxon>
        <taxon>Tetranychoidea</taxon>
        <taxon>Tetranychidae</taxon>
        <taxon>Tetranychus</taxon>
    </lineage>
</organism>
<sequence length="217" mass="25844">MQQRNNLDKTTFKVKFLNKYHDIAIDWNDSKYDYKPQQVFDQLESITGIKSEFTLTIIRHVVQVEGDWHPADILKNTFTYGSRNDSFDGRTFLDGERFHLVIDIFHDTFLVNRMVIHYRLIPISQVPEGVCSQYVCQHVETEAFLNKIRNLVNDDQFNLEFSQRIQAVAGFGTAIWRQKIDMIYKEYNIKQYYRAVCHFHHRSHNNRQVDLYLRTSG</sequence>
<dbReference type="HOGENOM" id="CLU_071407_3_0_1"/>